<sequence>MNGDDYIKDEQQQQQQQQQQVAAEQPVVADGYFSRVNGGMIQSGKYDQHIVSLIGQIISHDTIRTADGSTVQLNTEHLATEDQDDGNGNGGSSGLLVDPNEAVEIMGQVTGPTEITAFVCRHLGPEMDMDLYNQLIGMQQQSKYLQYFSAAGI</sequence>
<dbReference type="OrthoDB" id="41954at2759"/>
<evidence type="ECO:0000313" key="2">
    <source>
        <dbReference type="EMBL" id="OEU05939.1"/>
    </source>
</evidence>
<accession>A0A1E7EJ63</accession>
<feature type="compositionally biased region" description="Basic and acidic residues" evidence="1">
    <location>
        <begin position="1"/>
        <end position="11"/>
    </location>
</feature>
<gene>
    <name evidence="2" type="ORF">FRACYDRAFT_257323</name>
</gene>
<evidence type="ECO:0000256" key="1">
    <source>
        <dbReference type="SAM" id="MobiDB-lite"/>
    </source>
</evidence>
<dbReference type="AlphaFoldDB" id="A0A1E7EJ63"/>
<evidence type="ECO:0008006" key="4">
    <source>
        <dbReference type="Google" id="ProtNLM"/>
    </source>
</evidence>
<dbReference type="KEGG" id="fcy:FRACYDRAFT_257323"/>
<reference evidence="2 3" key="1">
    <citation type="submission" date="2016-09" db="EMBL/GenBank/DDBJ databases">
        <title>Extensive genetic diversity and differential bi-allelic expression allows diatom success in the polar Southern Ocean.</title>
        <authorList>
            <consortium name="DOE Joint Genome Institute"/>
            <person name="Mock T."/>
            <person name="Otillar R.P."/>
            <person name="Strauss J."/>
            <person name="Dupont C."/>
            <person name="Frickenhaus S."/>
            <person name="Maumus F."/>
            <person name="Mcmullan M."/>
            <person name="Sanges R."/>
            <person name="Schmutz J."/>
            <person name="Toseland A."/>
            <person name="Valas R."/>
            <person name="Veluchamy A."/>
            <person name="Ward B.J."/>
            <person name="Allen A."/>
            <person name="Barry K."/>
            <person name="Falciatore A."/>
            <person name="Ferrante M."/>
            <person name="Fortunato A.E."/>
            <person name="Gloeckner G."/>
            <person name="Gruber A."/>
            <person name="Hipkin R."/>
            <person name="Janech M."/>
            <person name="Kroth P."/>
            <person name="Leese F."/>
            <person name="Lindquist E."/>
            <person name="Lyon B.R."/>
            <person name="Martin J."/>
            <person name="Mayer C."/>
            <person name="Parker M."/>
            <person name="Quesneville H."/>
            <person name="Raymond J."/>
            <person name="Uhlig C."/>
            <person name="Valentin K.U."/>
            <person name="Worden A.Z."/>
            <person name="Armbrust E.V."/>
            <person name="Bowler C."/>
            <person name="Green B."/>
            <person name="Moulton V."/>
            <person name="Van Oosterhout C."/>
            <person name="Grigoriev I."/>
        </authorList>
    </citation>
    <scope>NUCLEOTIDE SEQUENCE [LARGE SCALE GENOMIC DNA]</scope>
    <source>
        <strain evidence="2 3">CCMP1102</strain>
    </source>
</reference>
<dbReference type="InParanoid" id="A0A1E7EJ63"/>
<dbReference type="EMBL" id="KV784442">
    <property type="protein sequence ID" value="OEU05939.1"/>
    <property type="molecule type" value="Genomic_DNA"/>
</dbReference>
<proteinExistence type="predicted"/>
<dbReference type="Proteomes" id="UP000095751">
    <property type="component" value="Unassembled WGS sequence"/>
</dbReference>
<protein>
    <recommendedName>
        <fullName evidence="4">Replication factor A protein 3</fullName>
    </recommendedName>
</protein>
<feature type="region of interest" description="Disordered" evidence="1">
    <location>
        <begin position="1"/>
        <end position="21"/>
    </location>
</feature>
<keyword evidence="3" id="KW-1185">Reference proteome</keyword>
<name>A0A1E7EJ63_9STRA</name>
<organism evidence="2 3">
    <name type="scientific">Fragilariopsis cylindrus CCMP1102</name>
    <dbReference type="NCBI Taxonomy" id="635003"/>
    <lineage>
        <taxon>Eukaryota</taxon>
        <taxon>Sar</taxon>
        <taxon>Stramenopiles</taxon>
        <taxon>Ochrophyta</taxon>
        <taxon>Bacillariophyta</taxon>
        <taxon>Bacillariophyceae</taxon>
        <taxon>Bacillariophycidae</taxon>
        <taxon>Bacillariales</taxon>
        <taxon>Bacillariaceae</taxon>
        <taxon>Fragilariopsis</taxon>
    </lineage>
</organism>
<dbReference type="Gene3D" id="2.40.50.140">
    <property type="entry name" value="Nucleic acid-binding proteins"/>
    <property type="match status" value="1"/>
</dbReference>
<dbReference type="InterPro" id="IPR012340">
    <property type="entry name" value="NA-bd_OB-fold"/>
</dbReference>
<evidence type="ECO:0000313" key="3">
    <source>
        <dbReference type="Proteomes" id="UP000095751"/>
    </source>
</evidence>